<dbReference type="AlphaFoldDB" id="M7C199"/>
<comment type="similarity">
    <text evidence="2">Belongs to the glycosyltransferase 29 family.</text>
</comment>
<reference evidence="12" key="1">
    <citation type="journal article" date="2013" name="Nat. Genet.">
        <title>The draft genomes of soft-shell turtle and green sea turtle yield insights into the development and evolution of the turtle-specific body plan.</title>
        <authorList>
            <person name="Wang Z."/>
            <person name="Pascual-Anaya J."/>
            <person name="Zadissa A."/>
            <person name="Li W."/>
            <person name="Niimura Y."/>
            <person name="Huang Z."/>
            <person name="Li C."/>
            <person name="White S."/>
            <person name="Xiong Z."/>
            <person name="Fang D."/>
            <person name="Wang B."/>
            <person name="Ming Y."/>
            <person name="Chen Y."/>
            <person name="Zheng Y."/>
            <person name="Kuraku S."/>
            <person name="Pignatelli M."/>
            <person name="Herrero J."/>
            <person name="Beal K."/>
            <person name="Nozawa M."/>
            <person name="Li Q."/>
            <person name="Wang J."/>
            <person name="Zhang H."/>
            <person name="Yu L."/>
            <person name="Shigenobu S."/>
            <person name="Wang J."/>
            <person name="Liu J."/>
            <person name="Flicek P."/>
            <person name="Searle S."/>
            <person name="Wang J."/>
            <person name="Kuratani S."/>
            <person name="Yin Y."/>
            <person name="Aken B."/>
            <person name="Zhang G."/>
            <person name="Irie N."/>
        </authorList>
    </citation>
    <scope>NUCLEOTIDE SEQUENCE [LARGE SCALE GENOMIC DNA]</scope>
</reference>
<evidence type="ECO:0000256" key="4">
    <source>
        <dbReference type="ARBA" id="ARBA00022679"/>
    </source>
</evidence>
<dbReference type="STRING" id="8469.M7C199"/>
<gene>
    <name evidence="11" type="ORF">UY3_04643</name>
</gene>
<dbReference type="GO" id="GO:0000139">
    <property type="term" value="C:Golgi membrane"/>
    <property type="evidence" value="ECO:0007669"/>
    <property type="project" value="UniProtKB-SubCell"/>
</dbReference>
<keyword evidence="12" id="KW-1185">Reference proteome</keyword>
<proteinExistence type="inferred from homology"/>
<protein>
    <submittedName>
        <fullName evidence="11">CMP-N-acetylneuraminate-beta-galactosamide-alpha-2,3-sialyltransferase 1</fullName>
    </submittedName>
</protein>
<keyword evidence="5" id="KW-0812">Transmembrane</keyword>
<evidence type="ECO:0000256" key="1">
    <source>
        <dbReference type="ARBA" id="ARBA00004323"/>
    </source>
</evidence>
<dbReference type="Pfam" id="PF00777">
    <property type="entry name" value="Glyco_transf_29"/>
    <property type="match status" value="1"/>
</dbReference>
<keyword evidence="3 11" id="KW-0328">Glycosyltransferase</keyword>
<dbReference type="EMBL" id="KB520582">
    <property type="protein sequence ID" value="EMP38153.1"/>
    <property type="molecule type" value="Genomic_DNA"/>
</dbReference>
<keyword evidence="8" id="KW-0333">Golgi apparatus</keyword>
<evidence type="ECO:0000256" key="8">
    <source>
        <dbReference type="ARBA" id="ARBA00023034"/>
    </source>
</evidence>
<evidence type="ECO:0000256" key="9">
    <source>
        <dbReference type="ARBA" id="ARBA00023136"/>
    </source>
</evidence>
<sequence length="156" mass="17230">MFSEGKKWALILGSDPAVLDTGSKVKGDKIGWESLKSNATKANGVTQCIKCVQAKDLGLRREDGINCLSSTAPSSLNNLTNFLCQVRIHAEGTMCIILTITSTKIRRERINNAPVTGFESNVGSITTHWYHYPERANELPENISLIFIPYKTCDIQ</sequence>
<dbReference type="GO" id="GO:0008373">
    <property type="term" value="F:sialyltransferase activity"/>
    <property type="evidence" value="ECO:0007669"/>
    <property type="project" value="InterPro"/>
</dbReference>
<evidence type="ECO:0000256" key="5">
    <source>
        <dbReference type="ARBA" id="ARBA00022692"/>
    </source>
</evidence>
<keyword evidence="9" id="KW-0472">Membrane</keyword>
<keyword evidence="4 11" id="KW-0808">Transferase</keyword>
<dbReference type="InterPro" id="IPR001675">
    <property type="entry name" value="Glyco_trans_29"/>
</dbReference>
<evidence type="ECO:0000256" key="7">
    <source>
        <dbReference type="ARBA" id="ARBA00022989"/>
    </source>
</evidence>
<organism evidence="11 12">
    <name type="scientific">Chelonia mydas</name>
    <name type="common">Green sea-turtle</name>
    <name type="synonym">Chelonia agassizi</name>
    <dbReference type="NCBI Taxonomy" id="8469"/>
    <lineage>
        <taxon>Eukaryota</taxon>
        <taxon>Metazoa</taxon>
        <taxon>Chordata</taxon>
        <taxon>Craniata</taxon>
        <taxon>Vertebrata</taxon>
        <taxon>Euteleostomi</taxon>
        <taxon>Archelosauria</taxon>
        <taxon>Testudinata</taxon>
        <taxon>Testudines</taxon>
        <taxon>Cryptodira</taxon>
        <taxon>Durocryptodira</taxon>
        <taxon>Americhelydia</taxon>
        <taxon>Chelonioidea</taxon>
        <taxon>Cheloniidae</taxon>
        <taxon>Chelonia</taxon>
    </lineage>
</organism>
<dbReference type="Proteomes" id="UP000031443">
    <property type="component" value="Unassembled WGS sequence"/>
</dbReference>
<keyword evidence="7" id="KW-1133">Transmembrane helix</keyword>
<evidence type="ECO:0000313" key="12">
    <source>
        <dbReference type="Proteomes" id="UP000031443"/>
    </source>
</evidence>
<comment type="subcellular location">
    <subcellularLocation>
        <location evidence="1">Golgi apparatus membrane</location>
        <topology evidence="1">Single-pass type II membrane protein</topology>
    </subcellularLocation>
</comment>
<keyword evidence="10" id="KW-0325">Glycoprotein</keyword>
<keyword evidence="6" id="KW-0735">Signal-anchor</keyword>
<accession>M7C199</accession>
<evidence type="ECO:0000256" key="6">
    <source>
        <dbReference type="ARBA" id="ARBA00022968"/>
    </source>
</evidence>
<dbReference type="InterPro" id="IPR038578">
    <property type="entry name" value="GT29-like_sf"/>
</dbReference>
<evidence type="ECO:0000313" key="11">
    <source>
        <dbReference type="EMBL" id="EMP38153.1"/>
    </source>
</evidence>
<dbReference type="Gene3D" id="3.90.1480.20">
    <property type="entry name" value="Glycosyl transferase family 29"/>
    <property type="match status" value="1"/>
</dbReference>
<evidence type="ECO:0000256" key="3">
    <source>
        <dbReference type="ARBA" id="ARBA00022676"/>
    </source>
</evidence>
<name>M7C199_CHEMY</name>
<evidence type="ECO:0000256" key="2">
    <source>
        <dbReference type="ARBA" id="ARBA00006003"/>
    </source>
</evidence>
<evidence type="ECO:0000256" key="10">
    <source>
        <dbReference type="ARBA" id="ARBA00023180"/>
    </source>
</evidence>